<comment type="similarity">
    <text evidence="3">Belongs to the ustYa family.</text>
</comment>
<gene>
    <name evidence="5" type="ORF">BT96DRAFT_890329</name>
</gene>
<dbReference type="OrthoDB" id="3687641at2759"/>
<evidence type="ECO:0000256" key="3">
    <source>
        <dbReference type="ARBA" id="ARBA00035112"/>
    </source>
</evidence>
<keyword evidence="6" id="KW-1185">Reference proteome</keyword>
<dbReference type="PANTHER" id="PTHR33365">
    <property type="entry name" value="YALI0B05434P"/>
    <property type="match status" value="1"/>
</dbReference>
<keyword evidence="4" id="KW-1133">Transmembrane helix</keyword>
<protein>
    <submittedName>
        <fullName evidence="5">Uncharacterized protein</fullName>
    </submittedName>
</protein>
<sequence>MQNPTRPKSQRQSRLREFTFVAVFGFLTLVIIAYFTTIPQHIHGYFTKSERLLTWSIPPLEHVAMRIIPMSSRYEMGAKAWKHLLPEGGHVVHLTESDGSITSHTVAMFHQLRCLEILHDAYVDEGSHRTSSLAGHCMNYLRQTMLCQMDMRTELQGSVFTFNGFDQMCYDWEVLYQEAERNYKMYAKLVDD</sequence>
<evidence type="ECO:0000256" key="4">
    <source>
        <dbReference type="SAM" id="Phobius"/>
    </source>
</evidence>
<proteinExistence type="inferred from homology"/>
<feature type="transmembrane region" description="Helical" evidence="4">
    <location>
        <begin position="20"/>
        <end position="38"/>
    </location>
</feature>
<dbReference type="GO" id="GO:0043386">
    <property type="term" value="P:mycotoxin biosynthetic process"/>
    <property type="evidence" value="ECO:0007669"/>
    <property type="project" value="InterPro"/>
</dbReference>
<accession>A0A6A4GUR6</accession>
<comment type="pathway">
    <text evidence="1">Mycotoxin biosynthesis.</text>
</comment>
<keyword evidence="2" id="KW-0560">Oxidoreductase</keyword>
<dbReference type="InterPro" id="IPR021765">
    <property type="entry name" value="UstYa-like"/>
</dbReference>
<dbReference type="Pfam" id="PF11807">
    <property type="entry name" value="UstYa"/>
    <property type="match status" value="1"/>
</dbReference>
<evidence type="ECO:0000313" key="5">
    <source>
        <dbReference type="EMBL" id="KAE9388845.1"/>
    </source>
</evidence>
<dbReference type="GO" id="GO:0016491">
    <property type="term" value="F:oxidoreductase activity"/>
    <property type="evidence" value="ECO:0007669"/>
    <property type="project" value="UniProtKB-KW"/>
</dbReference>
<keyword evidence="4" id="KW-0812">Transmembrane</keyword>
<dbReference type="Proteomes" id="UP000799118">
    <property type="component" value="Unassembled WGS sequence"/>
</dbReference>
<dbReference type="PANTHER" id="PTHR33365:SF11">
    <property type="entry name" value="TAT PATHWAY SIGNAL SEQUENCE"/>
    <property type="match status" value="1"/>
</dbReference>
<organism evidence="5 6">
    <name type="scientific">Gymnopus androsaceus JB14</name>
    <dbReference type="NCBI Taxonomy" id="1447944"/>
    <lineage>
        <taxon>Eukaryota</taxon>
        <taxon>Fungi</taxon>
        <taxon>Dikarya</taxon>
        <taxon>Basidiomycota</taxon>
        <taxon>Agaricomycotina</taxon>
        <taxon>Agaricomycetes</taxon>
        <taxon>Agaricomycetidae</taxon>
        <taxon>Agaricales</taxon>
        <taxon>Marasmiineae</taxon>
        <taxon>Omphalotaceae</taxon>
        <taxon>Gymnopus</taxon>
    </lineage>
</organism>
<evidence type="ECO:0000313" key="6">
    <source>
        <dbReference type="Proteomes" id="UP000799118"/>
    </source>
</evidence>
<keyword evidence="4" id="KW-0472">Membrane</keyword>
<reference evidence="5" key="1">
    <citation type="journal article" date="2019" name="Environ. Microbiol.">
        <title>Fungal ecological strategies reflected in gene transcription - a case study of two litter decomposers.</title>
        <authorList>
            <person name="Barbi F."/>
            <person name="Kohler A."/>
            <person name="Barry K."/>
            <person name="Baskaran P."/>
            <person name="Daum C."/>
            <person name="Fauchery L."/>
            <person name="Ihrmark K."/>
            <person name="Kuo A."/>
            <person name="LaButti K."/>
            <person name="Lipzen A."/>
            <person name="Morin E."/>
            <person name="Grigoriev I.V."/>
            <person name="Henrissat B."/>
            <person name="Lindahl B."/>
            <person name="Martin F."/>
        </authorList>
    </citation>
    <scope>NUCLEOTIDE SEQUENCE</scope>
    <source>
        <strain evidence="5">JB14</strain>
    </source>
</reference>
<name>A0A6A4GUR6_9AGAR</name>
<dbReference type="EMBL" id="ML769724">
    <property type="protein sequence ID" value="KAE9388845.1"/>
    <property type="molecule type" value="Genomic_DNA"/>
</dbReference>
<evidence type="ECO:0000256" key="2">
    <source>
        <dbReference type="ARBA" id="ARBA00023002"/>
    </source>
</evidence>
<evidence type="ECO:0000256" key="1">
    <source>
        <dbReference type="ARBA" id="ARBA00004685"/>
    </source>
</evidence>
<dbReference type="AlphaFoldDB" id="A0A6A4GUR6"/>